<keyword evidence="2" id="KW-1185">Reference proteome</keyword>
<proteinExistence type="predicted"/>
<evidence type="ECO:0000313" key="2">
    <source>
        <dbReference type="Proteomes" id="UP001380953"/>
    </source>
</evidence>
<dbReference type="EMBL" id="JBBKAR010000052">
    <property type="protein sequence ID" value="MEJ8306260.1"/>
    <property type="molecule type" value="Genomic_DNA"/>
</dbReference>
<evidence type="ECO:0000313" key="1">
    <source>
        <dbReference type="EMBL" id="MEJ8306260.1"/>
    </source>
</evidence>
<sequence>MELPSACKTSVGTRSGAERKMLRESIFFIEKEANRALMLQKSIIFDRFGEYFALATENDGRTQHSGAFRIEHDGKR</sequence>
<organism evidence="1 2">
    <name type="scientific">Saccharibacillus sacchari</name>
    <dbReference type="NCBI Taxonomy" id="456493"/>
    <lineage>
        <taxon>Bacteria</taxon>
        <taxon>Bacillati</taxon>
        <taxon>Bacillota</taxon>
        <taxon>Bacilli</taxon>
        <taxon>Bacillales</taxon>
        <taxon>Paenibacillaceae</taxon>
        <taxon>Saccharibacillus</taxon>
    </lineage>
</organism>
<reference evidence="1" key="1">
    <citation type="submission" date="2024-03" db="EMBL/GenBank/DDBJ databases">
        <title>Whole genome sequecning of epiphytes from Marcgravia umbellata leaves.</title>
        <authorList>
            <person name="Kumar G."/>
            <person name="Savka M.A."/>
        </authorList>
    </citation>
    <scope>NUCLEOTIDE SEQUENCE</scope>
    <source>
        <strain evidence="1">RIT_BL5</strain>
    </source>
</reference>
<dbReference type="Proteomes" id="UP001380953">
    <property type="component" value="Unassembled WGS sequence"/>
</dbReference>
<protein>
    <submittedName>
        <fullName evidence="1">Uncharacterized protein</fullName>
    </submittedName>
</protein>
<comment type="caution">
    <text evidence="1">The sequence shown here is derived from an EMBL/GenBank/DDBJ whole genome shotgun (WGS) entry which is preliminary data.</text>
</comment>
<name>A0ACC6PH14_9BACL</name>
<gene>
    <name evidence="1" type="ORF">WKI47_20340</name>
</gene>
<accession>A0ACC6PH14</accession>